<reference evidence="1 2" key="1">
    <citation type="submission" date="2018-08" db="EMBL/GenBank/DDBJ databases">
        <title>Genome and evolution of the arbuscular mycorrhizal fungus Diversispora epigaea (formerly Glomus versiforme) and its bacterial endosymbionts.</title>
        <authorList>
            <person name="Sun X."/>
            <person name="Fei Z."/>
            <person name="Harrison M."/>
        </authorList>
    </citation>
    <scope>NUCLEOTIDE SEQUENCE [LARGE SCALE GENOMIC DNA]</scope>
    <source>
        <strain evidence="1 2">IT104</strain>
    </source>
</reference>
<accession>A0A397HMY8</accession>
<evidence type="ECO:0000313" key="2">
    <source>
        <dbReference type="Proteomes" id="UP000266861"/>
    </source>
</evidence>
<comment type="caution">
    <text evidence="1">The sequence shown here is derived from an EMBL/GenBank/DDBJ whole genome shotgun (WGS) entry which is preliminary data.</text>
</comment>
<dbReference type="Proteomes" id="UP000266861">
    <property type="component" value="Unassembled WGS sequence"/>
</dbReference>
<protein>
    <submittedName>
        <fullName evidence="1">Uncharacterized protein</fullName>
    </submittedName>
</protein>
<keyword evidence="2" id="KW-1185">Reference proteome</keyword>
<name>A0A397HMY8_9GLOM</name>
<dbReference type="EMBL" id="PQFF01000297">
    <property type="protein sequence ID" value="RHZ64412.1"/>
    <property type="molecule type" value="Genomic_DNA"/>
</dbReference>
<gene>
    <name evidence="1" type="ORF">Glove_325g16</name>
</gene>
<dbReference type="AlphaFoldDB" id="A0A397HMY8"/>
<sequence>MTDELLEEVQKSVKILRGEQSRAVKKHRSSSNLMEESGVSKTIPLHYDDQADMDKVYLFAVYADEDEKMEVWVLEKRFINSEF</sequence>
<evidence type="ECO:0000313" key="1">
    <source>
        <dbReference type="EMBL" id="RHZ64412.1"/>
    </source>
</evidence>
<organism evidence="1 2">
    <name type="scientific">Diversispora epigaea</name>
    <dbReference type="NCBI Taxonomy" id="1348612"/>
    <lineage>
        <taxon>Eukaryota</taxon>
        <taxon>Fungi</taxon>
        <taxon>Fungi incertae sedis</taxon>
        <taxon>Mucoromycota</taxon>
        <taxon>Glomeromycotina</taxon>
        <taxon>Glomeromycetes</taxon>
        <taxon>Diversisporales</taxon>
        <taxon>Diversisporaceae</taxon>
        <taxon>Diversispora</taxon>
    </lineage>
</organism>
<proteinExistence type="predicted"/>